<sequence>MASTSSPEALLPKMGNFEGYYCVLIPNHESTAFLAADDANDAPVDANFEDVHNNHDAGPPEDTEMGGAADRVDGIHGSTTIDFQQPRSQPSTSLLQDSTSTPLDLHASITHTPGQHANLTTNNTRPVNCPVCDKVIKRASSLPLHMRIHEAHPWKCHVQGCQEYFRTEEHLVRHLNYRHPRSPLSAMWRKCPFEVCDFSFSELQEDDLREHLTSAHGRGDAEGGEGEDGNDGLGGGGVGDGYNHPSVGHDAATGTFGEAQPPHDGASGVDGDQDMHDAEDVEVSIPNAVMDSVATDTQQPNSTLEARSDEFFRGTNRDSGLQDSLTEESTTTARPGTVSFIDLTAPAAENASLDIQHEHIVATNSAAEWPHKCSTCGKSYKRKAILTRHEELHAGQKWPCPVPTCNRHQKPFDTHDYCQRHVRAKHPKYRCLQPTCLFVSLRQEDVARHVKQAHSGGDGMVWIAPKVGGSSGSGGADVGTGTGQMTLGEGNSDAIALATTEAAETLGGGENEVWVPSTIDEWMQATGGLGGLPYVLSP</sequence>
<dbReference type="EMBL" id="JAUTXU010000028">
    <property type="protein sequence ID" value="KAK3719141.1"/>
    <property type="molecule type" value="Genomic_DNA"/>
</dbReference>
<keyword evidence="2" id="KW-1185">Reference proteome</keyword>
<organism evidence="1 2">
    <name type="scientific">Vermiconidia calcicola</name>
    <dbReference type="NCBI Taxonomy" id="1690605"/>
    <lineage>
        <taxon>Eukaryota</taxon>
        <taxon>Fungi</taxon>
        <taxon>Dikarya</taxon>
        <taxon>Ascomycota</taxon>
        <taxon>Pezizomycotina</taxon>
        <taxon>Dothideomycetes</taxon>
        <taxon>Dothideomycetidae</taxon>
        <taxon>Mycosphaerellales</taxon>
        <taxon>Extremaceae</taxon>
        <taxon>Vermiconidia</taxon>
    </lineage>
</organism>
<reference evidence="1" key="1">
    <citation type="submission" date="2023-07" db="EMBL/GenBank/DDBJ databases">
        <title>Black Yeasts Isolated from many extreme environments.</title>
        <authorList>
            <person name="Coleine C."/>
            <person name="Stajich J.E."/>
            <person name="Selbmann L."/>
        </authorList>
    </citation>
    <scope>NUCLEOTIDE SEQUENCE</scope>
    <source>
        <strain evidence="1">CCFEE 5714</strain>
    </source>
</reference>
<name>A0ACC3NM06_9PEZI</name>
<evidence type="ECO:0000313" key="1">
    <source>
        <dbReference type="EMBL" id="KAK3719141.1"/>
    </source>
</evidence>
<evidence type="ECO:0000313" key="2">
    <source>
        <dbReference type="Proteomes" id="UP001281147"/>
    </source>
</evidence>
<proteinExistence type="predicted"/>
<accession>A0ACC3NM06</accession>
<gene>
    <name evidence="1" type="ORF">LTR37_004705</name>
</gene>
<protein>
    <submittedName>
        <fullName evidence="1">Uncharacterized protein</fullName>
    </submittedName>
</protein>
<comment type="caution">
    <text evidence="1">The sequence shown here is derived from an EMBL/GenBank/DDBJ whole genome shotgun (WGS) entry which is preliminary data.</text>
</comment>
<dbReference type="Proteomes" id="UP001281147">
    <property type="component" value="Unassembled WGS sequence"/>
</dbReference>